<dbReference type="InterPro" id="IPR019826">
    <property type="entry name" value="Carboxylesterase_B_AS"/>
</dbReference>
<feature type="domain" description="Carboxylesterase type B" evidence="5">
    <location>
        <begin position="8"/>
        <end position="495"/>
    </location>
</feature>
<proteinExistence type="inferred from homology"/>
<feature type="compositionally biased region" description="Basic and acidic residues" evidence="4">
    <location>
        <begin position="505"/>
        <end position="524"/>
    </location>
</feature>
<accession>A0ABS1NLX4</accession>
<dbReference type="EMBL" id="JAERRF010000025">
    <property type="protein sequence ID" value="MBL1101102.1"/>
    <property type="molecule type" value="Genomic_DNA"/>
</dbReference>
<evidence type="ECO:0000313" key="7">
    <source>
        <dbReference type="Proteomes" id="UP000634229"/>
    </source>
</evidence>
<name>A0ABS1NLX4_9ACTN</name>
<dbReference type="SUPFAM" id="SSF53474">
    <property type="entry name" value="alpha/beta-Hydrolases"/>
    <property type="match status" value="1"/>
</dbReference>
<dbReference type="InterPro" id="IPR050309">
    <property type="entry name" value="Type-B_Carboxylest/Lipase"/>
</dbReference>
<reference evidence="6 7" key="1">
    <citation type="submission" date="2021-01" db="EMBL/GenBank/DDBJ databases">
        <title>WGS of actinomycetes isolated from Thailand.</title>
        <authorList>
            <person name="Thawai C."/>
        </authorList>
    </citation>
    <scope>NUCLEOTIDE SEQUENCE [LARGE SCALE GENOMIC DNA]</scope>
    <source>
        <strain evidence="6 7">CA1R205</strain>
    </source>
</reference>
<sequence length="524" mass="55651">MSESTTLNVETAYGTVSGLVENGIARFLGIPYAAAPRGIKRFAAPEPPASWTGVRAAHTFGATAPQLPPKGKVGELFPNPVVVGEDYLNLNVWTPGPRASGGAGAPVLVWIHGGGFTTGSNAVTAYNGAIFARDGVVCVSVNYRLGIEGFGYVADAPTPANRGLFDQIAALEWVRDNIARFGGDPDNITVAGESAGGMSVLTLLSLGTGLFHKAIVESGSAHSAQTREDATLVTAEVAERLRIEPTAEALAAVPVDDLLLAQEAVSEDIAATTDPERFGASTIASCGLGFMPVIDGELLHRAPIDALAGGAGGEIPLLMGTTTEEFRIFVVPTSLVSWPGEKPFRDRLAAYGVPGDFYDRYAETNVQPYVRTMPSGIACAVLTDRMFRIPTIRAAEARADASAATYLFEFGWRTDTAPNLVGVKLGACHSLPLPFVWDTLDNPDSAMLTGDSPPQELADALHGRWVEFARSGEPAAWAPYDTIQRPVMVFEHNNEPSIEVVNDPRGTERELWKDHLHPTSDDQG</sequence>
<comment type="similarity">
    <text evidence="1 3">Belongs to the type-B carboxylesterase/lipase family.</text>
</comment>
<evidence type="ECO:0000256" key="4">
    <source>
        <dbReference type="SAM" id="MobiDB-lite"/>
    </source>
</evidence>
<keyword evidence="7" id="KW-1185">Reference proteome</keyword>
<evidence type="ECO:0000256" key="2">
    <source>
        <dbReference type="ARBA" id="ARBA00022801"/>
    </source>
</evidence>
<dbReference type="EC" id="3.1.1.-" evidence="3"/>
<keyword evidence="2 3" id="KW-0378">Hydrolase</keyword>
<evidence type="ECO:0000256" key="1">
    <source>
        <dbReference type="ARBA" id="ARBA00005964"/>
    </source>
</evidence>
<protein>
    <recommendedName>
        <fullName evidence="3">Carboxylic ester hydrolase</fullName>
        <ecNumber evidence="3">3.1.1.-</ecNumber>
    </recommendedName>
</protein>
<evidence type="ECO:0000256" key="3">
    <source>
        <dbReference type="RuleBase" id="RU361235"/>
    </source>
</evidence>
<organism evidence="6 7">
    <name type="scientific">Streptomyces coffeae</name>
    <dbReference type="NCBI Taxonomy" id="621382"/>
    <lineage>
        <taxon>Bacteria</taxon>
        <taxon>Bacillati</taxon>
        <taxon>Actinomycetota</taxon>
        <taxon>Actinomycetes</taxon>
        <taxon>Kitasatosporales</taxon>
        <taxon>Streptomycetaceae</taxon>
        <taxon>Streptomyces</taxon>
    </lineage>
</organism>
<dbReference type="PROSITE" id="PS00122">
    <property type="entry name" value="CARBOXYLESTERASE_B_1"/>
    <property type="match status" value="1"/>
</dbReference>
<feature type="region of interest" description="Disordered" evidence="4">
    <location>
        <begin position="498"/>
        <end position="524"/>
    </location>
</feature>
<comment type="caution">
    <text evidence="6">The sequence shown here is derived from an EMBL/GenBank/DDBJ whole genome shotgun (WGS) entry which is preliminary data.</text>
</comment>
<dbReference type="RefSeq" id="WP_201880440.1">
    <property type="nucleotide sequence ID" value="NZ_JAERRF010000025.1"/>
</dbReference>
<dbReference type="Proteomes" id="UP000634229">
    <property type="component" value="Unassembled WGS sequence"/>
</dbReference>
<dbReference type="InterPro" id="IPR002018">
    <property type="entry name" value="CarbesteraseB"/>
</dbReference>
<dbReference type="PANTHER" id="PTHR11559">
    <property type="entry name" value="CARBOXYLESTERASE"/>
    <property type="match status" value="1"/>
</dbReference>
<dbReference type="InterPro" id="IPR029058">
    <property type="entry name" value="AB_hydrolase_fold"/>
</dbReference>
<evidence type="ECO:0000259" key="5">
    <source>
        <dbReference type="Pfam" id="PF00135"/>
    </source>
</evidence>
<dbReference type="Pfam" id="PF00135">
    <property type="entry name" value="COesterase"/>
    <property type="match status" value="1"/>
</dbReference>
<dbReference type="Gene3D" id="3.40.50.1820">
    <property type="entry name" value="alpha/beta hydrolase"/>
    <property type="match status" value="1"/>
</dbReference>
<evidence type="ECO:0000313" key="6">
    <source>
        <dbReference type="EMBL" id="MBL1101102.1"/>
    </source>
</evidence>
<gene>
    <name evidence="6" type="ORF">JK363_31460</name>
</gene>